<proteinExistence type="predicted"/>
<dbReference type="PROSITE" id="PS51257">
    <property type="entry name" value="PROKAR_LIPOPROTEIN"/>
    <property type="match status" value="1"/>
</dbReference>
<sequence>MDKRQSTDTDCESRLAVQTPGASACCDTQATFTLTDGTGTARTLQTGSVRPVPVPEVSSLPGT</sequence>
<evidence type="ECO:0000313" key="3">
    <source>
        <dbReference type="Proteomes" id="UP000314294"/>
    </source>
</evidence>
<keyword evidence="3" id="KW-1185">Reference proteome</keyword>
<name>A0A4Z2FFH1_9TELE</name>
<evidence type="ECO:0000313" key="2">
    <source>
        <dbReference type="EMBL" id="TNN39967.1"/>
    </source>
</evidence>
<organism evidence="2 3">
    <name type="scientific">Liparis tanakae</name>
    <name type="common">Tanaka's snailfish</name>
    <dbReference type="NCBI Taxonomy" id="230148"/>
    <lineage>
        <taxon>Eukaryota</taxon>
        <taxon>Metazoa</taxon>
        <taxon>Chordata</taxon>
        <taxon>Craniata</taxon>
        <taxon>Vertebrata</taxon>
        <taxon>Euteleostomi</taxon>
        <taxon>Actinopterygii</taxon>
        <taxon>Neopterygii</taxon>
        <taxon>Teleostei</taxon>
        <taxon>Neoteleostei</taxon>
        <taxon>Acanthomorphata</taxon>
        <taxon>Eupercaria</taxon>
        <taxon>Perciformes</taxon>
        <taxon>Cottioidei</taxon>
        <taxon>Cottales</taxon>
        <taxon>Liparidae</taxon>
        <taxon>Liparis</taxon>
    </lineage>
</organism>
<dbReference type="EMBL" id="SRLO01001230">
    <property type="protein sequence ID" value="TNN39967.1"/>
    <property type="molecule type" value="Genomic_DNA"/>
</dbReference>
<protein>
    <submittedName>
        <fullName evidence="2">Uncharacterized protein</fullName>
    </submittedName>
</protein>
<feature type="compositionally biased region" description="Low complexity" evidence="1">
    <location>
        <begin position="48"/>
        <end position="63"/>
    </location>
</feature>
<comment type="caution">
    <text evidence="2">The sequence shown here is derived from an EMBL/GenBank/DDBJ whole genome shotgun (WGS) entry which is preliminary data.</text>
</comment>
<accession>A0A4Z2FFH1</accession>
<gene>
    <name evidence="2" type="ORF">EYF80_049864</name>
</gene>
<dbReference type="Proteomes" id="UP000314294">
    <property type="component" value="Unassembled WGS sequence"/>
</dbReference>
<reference evidence="2 3" key="1">
    <citation type="submission" date="2019-03" db="EMBL/GenBank/DDBJ databases">
        <title>First draft genome of Liparis tanakae, snailfish: a comprehensive survey of snailfish specific genes.</title>
        <authorList>
            <person name="Kim W."/>
            <person name="Song I."/>
            <person name="Jeong J.-H."/>
            <person name="Kim D."/>
            <person name="Kim S."/>
            <person name="Ryu S."/>
            <person name="Song J.Y."/>
            <person name="Lee S.K."/>
        </authorList>
    </citation>
    <scope>NUCLEOTIDE SEQUENCE [LARGE SCALE GENOMIC DNA]</scope>
    <source>
        <tissue evidence="2">Muscle</tissue>
    </source>
</reference>
<dbReference type="AlphaFoldDB" id="A0A4Z2FFH1"/>
<feature type="region of interest" description="Disordered" evidence="1">
    <location>
        <begin position="40"/>
        <end position="63"/>
    </location>
</feature>
<evidence type="ECO:0000256" key="1">
    <source>
        <dbReference type="SAM" id="MobiDB-lite"/>
    </source>
</evidence>